<organism evidence="7 8">
    <name type="scientific">Cryobacterium mannosilyticum</name>
    <dbReference type="NCBI Taxonomy" id="1259190"/>
    <lineage>
        <taxon>Bacteria</taxon>
        <taxon>Bacillati</taxon>
        <taxon>Actinomycetota</taxon>
        <taxon>Actinomycetes</taxon>
        <taxon>Micrococcales</taxon>
        <taxon>Microbacteriaceae</taxon>
        <taxon>Cryobacterium</taxon>
    </lineage>
</organism>
<dbReference type="EMBL" id="SOFM01000016">
    <property type="protein sequence ID" value="TFC05309.1"/>
    <property type="molecule type" value="Genomic_DNA"/>
</dbReference>
<dbReference type="PRINTS" id="PR00368">
    <property type="entry name" value="FADPNR"/>
</dbReference>
<comment type="cofactor">
    <cofactor evidence="1">
        <name>FAD</name>
        <dbReference type="ChEBI" id="CHEBI:57692"/>
    </cofactor>
</comment>
<dbReference type="SUPFAM" id="SSF55424">
    <property type="entry name" value="FAD/NAD-linked reductases, dimerisation (C-terminal) domain"/>
    <property type="match status" value="1"/>
</dbReference>
<evidence type="ECO:0000313" key="8">
    <source>
        <dbReference type="Proteomes" id="UP000297643"/>
    </source>
</evidence>
<proteinExistence type="predicted"/>
<reference evidence="7 8" key="1">
    <citation type="submission" date="2019-03" db="EMBL/GenBank/DDBJ databases">
        <title>Genomics of glacier-inhabiting Cryobacterium strains.</title>
        <authorList>
            <person name="Liu Q."/>
            <person name="Xin Y.-H."/>
        </authorList>
    </citation>
    <scope>NUCLEOTIDE SEQUENCE [LARGE SCALE GENOMIC DNA]</scope>
    <source>
        <strain evidence="7 8">RHLT2-21</strain>
    </source>
</reference>
<keyword evidence="3" id="KW-0274">FAD</keyword>
<dbReference type="AlphaFoldDB" id="A0A4R8WDE3"/>
<feature type="domain" description="FAD/NAD(P)-binding" evidence="5">
    <location>
        <begin position="12"/>
        <end position="314"/>
    </location>
</feature>
<dbReference type="Gene3D" id="3.30.390.30">
    <property type="match status" value="1"/>
</dbReference>
<feature type="domain" description="Reductase C-terminal" evidence="6">
    <location>
        <begin position="333"/>
        <end position="416"/>
    </location>
</feature>
<dbReference type="InterPro" id="IPR050446">
    <property type="entry name" value="FAD-oxidoreductase/Apoptosis"/>
</dbReference>
<dbReference type="SUPFAM" id="SSF51905">
    <property type="entry name" value="FAD/NAD(P)-binding domain"/>
    <property type="match status" value="2"/>
</dbReference>
<protein>
    <submittedName>
        <fullName evidence="7">Ferredoxin</fullName>
    </submittedName>
</protein>
<keyword evidence="8" id="KW-1185">Reference proteome</keyword>
<evidence type="ECO:0000313" key="7">
    <source>
        <dbReference type="EMBL" id="TFC05309.1"/>
    </source>
</evidence>
<dbReference type="Pfam" id="PF07992">
    <property type="entry name" value="Pyr_redox_2"/>
    <property type="match status" value="1"/>
</dbReference>
<dbReference type="InterPro" id="IPR036188">
    <property type="entry name" value="FAD/NAD-bd_sf"/>
</dbReference>
<dbReference type="PANTHER" id="PTHR43557">
    <property type="entry name" value="APOPTOSIS-INDUCING FACTOR 1"/>
    <property type="match status" value="1"/>
</dbReference>
<evidence type="ECO:0000256" key="3">
    <source>
        <dbReference type="ARBA" id="ARBA00022827"/>
    </source>
</evidence>
<accession>A0A4R8WDE3</accession>
<dbReference type="InterPro" id="IPR028202">
    <property type="entry name" value="Reductase_C"/>
</dbReference>
<dbReference type="PRINTS" id="PR00411">
    <property type="entry name" value="PNDRDTASEI"/>
</dbReference>
<dbReference type="GO" id="GO:0005737">
    <property type="term" value="C:cytoplasm"/>
    <property type="evidence" value="ECO:0007669"/>
    <property type="project" value="TreeGrafter"/>
</dbReference>
<dbReference type="InterPro" id="IPR016156">
    <property type="entry name" value="FAD/NAD-linked_Rdtase_dimer_sf"/>
</dbReference>
<keyword evidence="4" id="KW-0560">Oxidoreductase</keyword>
<name>A0A4R8WDE3_9MICO</name>
<evidence type="ECO:0000259" key="6">
    <source>
        <dbReference type="Pfam" id="PF14759"/>
    </source>
</evidence>
<evidence type="ECO:0000256" key="4">
    <source>
        <dbReference type="ARBA" id="ARBA00023002"/>
    </source>
</evidence>
<dbReference type="Pfam" id="PF14759">
    <property type="entry name" value="Reductase_C"/>
    <property type="match status" value="1"/>
</dbReference>
<dbReference type="GO" id="GO:0016651">
    <property type="term" value="F:oxidoreductase activity, acting on NAD(P)H"/>
    <property type="evidence" value="ECO:0007669"/>
    <property type="project" value="TreeGrafter"/>
</dbReference>
<evidence type="ECO:0000256" key="1">
    <source>
        <dbReference type="ARBA" id="ARBA00001974"/>
    </source>
</evidence>
<sequence>MPTPAQPRTGTLIVGNCQAGVQIASTLRELGDTEPITLVGEEPHAPYQRPPLSKAFLKGEATADSLAFRTHDFYREHDIELVTRERIVTITRDETGGVAVAESGRTFPFARLALATGAVPRTIPFEGSELEGVSYLRTATEATVLEQQLHQATNVVVVGGGFIGLEVAAGARAAGKYVTVLEAAPRLIGRAVCEQTSEFYLQAHRRRGTRVVLNAKVVRFTGEHDRVTGVELGDGTVVPAEVVLIGVGVIPRTELAGQLGLQVDNGIVVDTHALASDGLTVAAGDCANMPNPSIADFGQGRLRLESVQNAVEQAKVAAATLLGQAAEHKTVPWFWSDQADLKLQIAGLSGEHDQVVLRGDPDSEKFSLLYYRDGILIAADCVNSPLDFMAVRNALHKGQSVPAALAADSSVPLKKSVTDVLLPVPSPAA</sequence>
<gene>
    <name evidence="7" type="ORF">E3O32_06435</name>
</gene>
<dbReference type="Gene3D" id="3.50.50.60">
    <property type="entry name" value="FAD/NAD(P)-binding domain"/>
    <property type="match status" value="2"/>
</dbReference>
<evidence type="ECO:0000259" key="5">
    <source>
        <dbReference type="Pfam" id="PF07992"/>
    </source>
</evidence>
<comment type="caution">
    <text evidence="7">The sequence shown here is derived from an EMBL/GenBank/DDBJ whole genome shotgun (WGS) entry which is preliminary data.</text>
</comment>
<keyword evidence="2" id="KW-0285">Flavoprotein</keyword>
<dbReference type="PANTHER" id="PTHR43557:SF2">
    <property type="entry name" value="RIESKE DOMAIN-CONTAINING PROTEIN-RELATED"/>
    <property type="match status" value="1"/>
</dbReference>
<dbReference type="Proteomes" id="UP000297643">
    <property type="component" value="Unassembled WGS sequence"/>
</dbReference>
<evidence type="ECO:0000256" key="2">
    <source>
        <dbReference type="ARBA" id="ARBA00022630"/>
    </source>
</evidence>
<dbReference type="RefSeq" id="WP_134507760.1">
    <property type="nucleotide sequence ID" value="NZ_SOFM01000016.1"/>
</dbReference>
<dbReference type="InterPro" id="IPR023753">
    <property type="entry name" value="FAD/NAD-binding_dom"/>
</dbReference>